<dbReference type="Proteomes" id="UP000015102">
    <property type="component" value="Unassembled WGS sequence"/>
</dbReference>
<dbReference type="EnsemblMetazoa" id="MESCA000736-RA">
    <property type="protein sequence ID" value="MESCA000736-PA"/>
    <property type="gene ID" value="MESCA000736"/>
</dbReference>
<feature type="region of interest" description="Disordered" evidence="2">
    <location>
        <begin position="184"/>
        <end position="267"/>
    </location>
</feature>
<dbReference type="HOGENOM" id="CLU_544665_0_0_1"/>
<dbReference type="EMBL" id="CAQQ02198102">
    <property type="status" value="NOT_ANNOTATED_CDS"/>
    <property type="molecule type" value="Genomic_DNA"/>
</dbReference>
<dbReference type="STRING" id="36166.T1GBU7"/>
<organism evidence="4 5">
    <name type="scientific">Megaselia scalaris</name>
    <name type="common">Humpbacked fly</name>
    <name type="synonym">Phora scalaris</name>
    <dbReference type="NCBI Taxonomy" id="36166"/>
    <lineage>
        <taxon>Eukaryota</taxon>
        <taxon>Metazoa</taxon>
        <taxon>Ecdysozoa</taxon>
        <taxon>Arthropoda</taxon>
        <taxon>Hexapoda</taxon>
        <taxon>Insecta</taxon>
        <taxon>Pterygota</taxon>
        <taxon>Neoptera</taxon>
        <taxon>Endopterygota</taxon>
        <taxon>Diptera</taxon>
        <taxon>Brachycera</taxon>
        <taxon>Muscomorpha</taxon>
        <taxon>Platypezoidea</taxon>
        <taxon>Phoridae</taxon>
        <taxon>Megaseliini</taxon>
        <taxon>Megaselia</taxon>
    </lineage>
</organism>
<dbReference type="PANTHER" id="PTHR46001">
    <property type="entry name" value="TIAM (MAMMALIAN TUMOR INVASION AND METASTASIS FACTOR) HOMOLOG"/>
    <property type="match status" value="1"/>
</dbReference>
<sequence length="501" mass="56431">MEKVAEHINEMQRIHEEYGAIFDHLFRQHKNHANNLLTSVQVSDLLYYGGVEWLNISDFLGKIKKGLELHAMCFVFKSAVVFLCKERLRQKKKLMGVTSKSTTNEVEIIRYQVLIPVTEVQVKTSSAKDMESHYLWELVHMKSQIQRRVEKQYVLSNSTADFRNAFLKTIRQIIRESVRNMSIPMKNFGSNSSVSSSQTLERPKQQITIMQGSQTLEAEDVPLEPTMHSGFRGRSKTVGDISDPDQQQQQQDSDTGVMMTQSTHTQQRTHIQMRIGDGAEHMDQPDHGIKSEGEEDSQSQMGTFRLKPSLGRTPNHLTLSTTSTISVGSTGSQARLVHSSNTPSNYQPILMKDLGKTTAITTNKSESNNTIISSSCSYKNSVIGSSVSSFKATLQQTLNQSRPEAQLSQMKVSPQQSPDQDIEIIEIFPELPDSNSNENGREPSLSEQTNTCVMDKHLSDLEQDNLNTKIQYDIIKYMKNLREKTLEAKEAQKQVAAAEAA</sequence>
<protein>
    <recommendedName>
        <fullName evidence="3">Tiam1/2 second PH-like domain-containing protein</fullName>
    </recommendedName>
</protein>
<feature type="region of interest" description="Disordered" evidence="2">
    <location>
        <begin position="279"/>
        <end position="300"/>
    </location>
</feature>
<dbReference type="InterPro" id="IPR011993">
    <property type="entry name" value="PH-like_dom_sf"/>
</dbReference>
<evidence type="ECO:0000313" key="5">
    <source>
        <dbReference type="Proteomes" id="UP000015102"/>
    </source>
</evidence>
<feature type="compositionally biased region" description="Basic and acidic residues" evidence="2">
    <location>
        <begin position="279"/>
        <end position="292"/>
    </location>
</feature>
<evidence type="ECO:0000256" key="2">
    <source>
        <dbReference type="SAM" id="MobiDB-lite"/>
    </source>
</evidence>
<reference evidence="5" key="1">
    <citation type="submission" date="2013-02" db="EMBL/GenBank/DDBJ databases">
        <authorList>
            <person name="Hughes D."/>
        </authorList>
    </citation>
    <scope>NUCLEOTIDE SEQUENCE</scope>
    <source>
        <strain>Durham</strain>
        <strain evidence="5">NC isolate 2 -- Noor lab</strain>
    </source>
</reference>
<feature type="compositionally biased region" description="Low complexity" evidence="2">
    <location>
        <begin position="240"/>
        <end position="254"/>
    </location>
</feature>
<feature type="compositionally biased region" description="Polar residues" evidence="2">
    <location>
        <begin position="258"/>
        <end position="267"/>
    </location>
</feature>
<dbReference type="Gene3D" id="2.30.29.30">
    <property type="entry name" value="Pleckstrin-homology domain (PH domain)/Phosphotyrosine-binding domain (PTB)"/>
    <property type="match status" value="1"/>
</dbReference>
<evidence type="ECO:0000256" key="1">
    <source>
        <dbReference type="SAM" id="Coils"/>
    </source>
</evidence>
<dbReference type="GO" id="GO:0005085">
    <property type="term" value="F:guanyl-nucleotide exchange factor activity"/>
    <property type="evidence" value="ECO:0007669"/>
    <property type="project" value="InterPro"/>
</dbReference>
<dbReference type="PANTHER" id="PTHR46001:SF3">
    <property type="entry name" value="PROTEIN STILL LIFE, ISOFORM SIF TYPE 1"/>
    <property type="match status" value="1"/>
</dbReference>
<proteinExistence type="predicted"/>
<evidence type="ECO:0000313" key="4">
    <source>
        <dbReference type="EnsemblMetazoa" id="MESCA000736-PA"/>
    </source>
</evidence>
<evidence type="ECO:0000259" key="3">
    <source>
        <dbReference type="Pfam" id="PF23014"/>
    </source>
</evidence>
<dbReference type="SUPFAM" id="SSF50729">
    <property type="entry name" value="PH domain-like"/>
    <property type="match status" value="1"/>
</dbReference>
<keyword evidence="5" id="KW-1185">Reference proteome</keyword>
<reference evidence="4" key="2">
    <citation type="submission" date="2015-06" db="UniProtKB">
        <authorList>
            <consortium name="EnsemblMetazoa"/>
        </authorList>
    </citation>
    <scope>IDENTIFICATION</scope>
</reference>
<name>T1GBU7_MEGSC</name>
<dbReference type="InterPro" id="IPR055230">
    <property type="entry name" value="PH_Tiam1/2"/>
</dbReference>
<accession>T1GBU7</accession>
<dbReference type="Pfam" id="PF23014">
    <property type="entry name" value="PH_Tiam1"/>
    <property type="match status" value="1"/>
</dbReference>
<feature type="domain" description="Tiam1/2 second PH-like" evidence="3">
    <location>
        <begin position="18"/>
        <end position="185"/>
    </location>
</feature>
<dbReference type="AlphaFoldDB" id="T1GBU7"/>
<feature type="coiled-coil region" evidence="1">
    <location>
        <begin position="474"/>
        <end position="501"/>
    </location>
</feature>
<dbReference type="InterPro" id="IPR043537">
    <property type="entry name" value="Tiam1/Tiam2/Sif"/>
</dbReference>
<keyword evidence="1" id="KW-0175">Coiled coil</keyword>
<feature type="region of interest" description="Disordered" evidence="2">
    <location>
        <begin position="430"/>
        <end position="449"/>
    </location>
</feature>
<feature type="compositionally biased region" description="Polar residues" evidence="2">
    <location>
        <begin position="205"/>
        <end position="216"/>
    </location>
</feature>
<dbReference type="CDD" id="cd01255">
    <property type="entry name" value="PH2_Tiam1_2"/>
    <property type="match status" value="1"/>
</dbReference>
<dbReference type="GO" id="GO:0007264">
    <property type="term" value="P:small GTPase-mediated signal transduction"/>
    <property type="evidence" value="ECO:0007669"/>
    <property type="project" value="InterPro"/>
</dbReference>